<evidence type="ECO:0000313" key="2">
    <source>
        <dbReference type="Proteomes" id="UP000316733"/>
    </source>
</evidence>
<name>A0A4Y5JUR0_9CAUD</name>
<organism evidence="1 2">
    <name type="scientific">Pseudomonas phage vB_PaeM_PA5oct</name>
    <dbReference type="NCBI Taxonomy" id="2163605"/>
    <lineage>
        <taxon>Viruses</taxon>
        <taxon>Duplodnaviria</taxon>
        <taxon>Heunggongvirae</taxon>
        <taxon>Uroviricota</taxon>
        <taxon>Caudoviricetes</taxon>
        <taxon>Arenbergviridae</taxon>
        <taxon>Wroclawvirus</taxon>
        <taxon>Wroclawvirus PA5oct</taxon>
    </lineage>
</organism>
<dbReference type="EMBL" id="MK797984">
    <property type="protein sequence ID" value="QCG76149.1"/>
    <property type="molecule type" value="Genomic_DNA"/>
</dbReference>
<proteinExistence type="predicted"/>
<sequence length="53" mass="5751">MINVGDDVIIKTEFGETSGIVIKFISNKTIAIVELEDGNEIEIGKGDLELSNK</sequence>
<keyword evidence="2" id="KW-1185">Reference proteome</keyword>
<gene>
    <name evidence="1" type="ORF">EST35_0268</name>
</gene>
<reference evidence="2" key="1">
    <citation type="journal article" date="2020" name="bioRxiv">
        <title>Integrative omics analysis of Pseudomonas aeruginosa virus PA5oct highlights the molecular complexity of jumbo phages.</title>
        <authorList>
            <person name="Lood C."/>
            <person name="Danis-Wlodarczyk K."/>
            <person name="Blasdel B.G."/>
            <person name="Jang H.B."/>
            <person name="Vandenheuvel D."/>
            <person name="Briers Y."/>
            <person name="Noben J.-P."/>
            <person name="van Noort V."/>
            <person name="Drulis-Kawa Z."/>
            <person name="Lavigne R."/>
        </authorList>
    </citation>
    <scope>NUCLEOTIDE SEQUENCE [LARGE SCALE GENOMIC DNA]</scope>
</reference>
<accession>A0A4Y5JUR0</accession>
<protein>
    <submittedName>
        <fullName evidence="1">Uncharacterized protein</fullName>
    </submittedName>
</protein>
<evidence type="ECO:0000313" key="1">
    <source>
        <dbReference type="EMBL" id="QCG76149.1"/>
    </source>
</evidence>
<dbReference type="Proteomes" id="UP000316733">
    <property type="component" value="Segment"/>
</dbReference>